<dbReference type="GO" id="GO:0022857">
    <property type="term" value="F:transmembrane transporter activity"/>
    <property type="evidence" value="ECO:0007669"/>
    <property type="project" value="TreeGrafter"/>
</dbReference>
<evidence type="ECO:0000313" key="5">
    <source>
        <dbReference type="Proteomes" id="UP000305887"/>
    </source>
</evidence>
<dbReference type="GO" id="GO:0005524">
    <property type="term" value="F:ATP binding"/>
    <property type="evidence" value="ECO:0007669"/>
    <property type="project" value="UniProtKB-KW"/>
</dbReference>
<reference evidence="4 5" key="1">
    <citation type="submission" date="2019-06" db="EMBL/GenBank/DDBJ databases">
        <title>YIM 131921 draft genome.</title>
        <authorList>
            <person name="Jiang L."/>
        </authorList>
    </citation>
    <scope>NUCLEOTIDE SEQUENCE [LARGE SCALE GENOMIC DNA]</scope>
    <source>
        <strain evidence="4 5">YIM 131921</strain>
    </source>
</reference>
<gene>
    <name evidence="4" type="ORF">FHG66_03805</name>
</gene>
<comment type="caution">
    <text evidence="4">The sequence shown here is derived from an EMBL/GenBank/DDBJ whole genome shotgun (WGS) entry which is preliminary data.</text>
</comment>
<evidence type="ECO:0000256" key="1">
    <source>
        <dbReference type="ARBA" id="ARBA00022741"/>
    </source>
</evidence>
<keyword evidence="5" id="KW-1185">Reference proteome</keyword>
<dbReference type="SMART" id="SM00382">
    <property type="entry name" value="AAA"/>
    <property type="match status" value="1"/>
</dbReference>
<dbReference type="PANTHER" id="PTHR24220">
    <property type="entry name" value="IMPORT ATP-BINDING PROTEIN"/>
    <property type="match status" value="1"/>
</dbReference>
<keyword evidence="2 4" id="KW-0067">ATP-binding</keyword>
<protein>
    <submittedName>
        <fullName evidence="4">ATP-binding cassette domain-containing protein</fullName>
    </submittedName>
</protein>
<dbReference type="InterPro" id="IPR027417">
    <property type="entry name" value="P-loop_NTPase"/>
</dbReference>
<dbReference type="AlphaFoldDB" id="A0A5C4N375"/>
<evidence type="ECO:0000259" key="3">
    <source>
        <dbReference type="PROSITE" id="PS50893"/>
    </source>
</evidence>
<dbReference type="InterPro" id="IPR003593">
    <property type="entry name" value="AAA+_ATPase"/>
</dbReference>
<dbReference type="Proteomes" id="UP000305887">
    <property type="component" value="Unassembled WGS sequence"/>
</dbReference>
<proteinExistence type="predicted"/>
<keyword evidence="1" id="KW-0547">Nucleotide-binding</keyword>
<evidence type="ECO:0000313" key="4">
    <source>
        <dbReference type="EMBL" id="TNC51942.1"/>
    </source>
</evidence>
<dbReference type="GO" id="GO:0016887">
    <property type="term" value="F:ATP hydrolysis activity"/>
    <property type="evidence" value="ECO:0007669"/>
    <property type="project" value="InterPro"/>
</dbReference>
<dbReference type="Gene3D" id="3.40.50.300">
    <property type="entry name" value="P-loop containing nucleotide triphosphate hydrolases"/>
    <property type="match status" value="1"/>
</dbReference>
<dbReference type="InterPro" id="IPR003439">
    <property type="entry name" value="ABC_transporter-like_ATP-bd"/>
</dbReference>
<dbReference type="GO" id="GO:0005886">
    <property type="term" value="C:plasma membrane"/>
    <property type="evidence" value="ECO:0007669"/>
    <property type="project" value="TreeGrafter"/>
</dbReference>
<feature type="domain" description="ABC transporter" evidence="3">
    <location>
        <begin position="1"/>
        <end position="220"/>
    </location>
</feature>
<dbReference type="RefSeq" id="WP_139075364.1">
    <property type="nucleotide sequence ID" value="NZ_VDFU01000003.1"/>
</dbReference>
<accession>A0A5C4N375</accession>
<sequence>MSQPILRAESLGYGTGVVLHSVSFALAPGERVVLLGRSGAGKTTFLNAVHDRLVAAGQRIALVPQDHVLVPQLSVLRNVLMGRLDDHGALANLASLIRPRRADRAEILAILAGLGLSPEADRAVEGLSGGQRQRTALARALFRGGEVLIADEPVSAVDATQAAQLLGLMRARFPSAVLALHDVDLARGFATRLIGLRGGRIAFDATPPRVSDAEVEALYAP</sequence>
<dbReference type="SUPFAM" id="SSF52540">
    <property type="entry name" value="P-loop containing nucleoside triphosphate hydrolases"/>
    <property type="match status" value="1"/>
</dbReference>
<dbReference type="Pfam" id="PF00005">
    <property type="entry name" value="ABC_tran"/>
    <property type="match status" value="1"/>
</dbReference>
<dbReference type="EMBL" id="VDFU01000003">
    <property type="protein sequence ID" value="TNC51942.1"/>
    <property type="molecule type" value="Genomic_DNA"/>
</dbReference>
<dbReference type="InterPro" id="IPR015854">
    <property type="entry name" value="ABC_transpr_LolD-like"/>
</dbReference>
<evidence type="ECO:0000256" key="2">
    <source>
        <dbReference type="ARBA" id="ARBA00022840"/>
    </source>
</evidence>
<dbReference type="PROSITE" id="PS50893">
    <property type="entry name" value="ABC_TRANSPORTER_2"/>
    <property type="match status" value="1"/>
</dbReference>
<organism evidence="4 5">
    <name type="scientific">Rubellimicrobium rubrum</name>
    <dbReference type="NCBI Taxonomy" id="2585369"/>
    <lineage>
        <taxon>Bacteria</taxon>
        <taxon>Pseudomonadati</taxon>
        <taxon>Pseudomonadota</taxon>
        <taxon>Alphaproteobacteria</taxon>
        <taxon>Rhodobacterales</taxon>
        <taxon>Roseobacteraceae</taxon>
        <taxon>Rubellimicrobium</taxon>
    </lineage>
</organism>
<dbReference type="OrthoDB" id="9802264at2"/>
<name>A0A5C4N375_9RHOB</name>